<dbReference type="Proteomes" id="UP000321040">
    <property type="component" value="Unassembled WGS sequence"/>
</dbReference>
<reference evidence="2 3" key="1">
    <citation type="submission" date="2016-02" db="EMBL/GenBank/DDBJ databases">
        <title>Draft genome sequence of hydrocarbon degrading Staphylococcus saprophyticus Strain CNV2, isolated from crude-oil contaminated soil from Noonmati Oil Refinery, Guwahati, Assam, India.</title>
        <authorList>
            <person name="Mukherjee A."/>
            <person name="Chettri B."/>
            <person name="Langpoklakpam J."/>
            <person name="Singh A.K."/>
            <person name="Chattopadhyay D.J."/>
        </authorList>
    </citation>
    <scope>NUCLEOTIDE SEQUENCE [LARGE SCALE GENOMIC DNA]</scope>
    <source>
        <strain evidence="2 3">CNV2</strain>
    </source>
</reference>
<organism evidence="2 3">
    <name type="scientific">Staphylococcus kloosii</name>
    <dbReference type="NCBI Taxonomy" id="29384"/>
    <lineage>
        <taxon>Bacteria</taxon>
        <taxon>Bacillati</taxon>
        <taxon>Bacillota</taxon>
        <taxon>Bacilli</taxon>
        <taxon>Bacillales</taxon>
        <taxon>Staphylococcaceae</taxon>
        <taxon>Staphylococcus</taxon>
    </lineage>
</organism>
<dbReference type="EMBL" id="LUGM01000002">
    <property type="protein sequence ID" value="KYH13342.1"/>
    <property type="molecule type" value="Genomic_DNA"/>
</dbReference>
<dbReference type="OrthoDB" id="2399823at2"/>
<evidence type="ECO:0000313" key="2">
    <source>
        <dbReference type="EMBL" id="KYH13342.1"/>
    </source>
</evidence>
<comment type="caution">
    <text evidence="2">The sequence shown here is derived from an EMBL/GenBank/DDBJ whole genome shotgun (WGS) entry which is preliminary data.</text>
</comment>
<dbReference type="RefSeq" id="WP_061853573.1">
    <property type="nucleotide sequence ID" value="NZ_BKAQ01000025.1"/>
</dbReference>
<evidence type="ECO:0000313" key="4">
    <source>
        <dbReference type="Proteomes" id="UP000321040"/>
    </source>
</evidence>
<accession>A0A151A1U1</accession>
<accession>A0A2T4R941</accession>
<dbReference type="GeneID" id="69904561"/>
<reference evidence="1 4" key="2">
    <citation type="submission" date="2019-07" db="EMBL/GenBank/DDBJ databases">
        <title>Whole genome shotgun sequence of Staphylococcus kloosii NBRC 109624.</title>
        <authorList>
            <person name="Hosoyama A."/>
            <person name="Uohara A."/>
            <person name="Ohji S."/>
            <person name="Ichikawa N."/>
        </authorList>
    </citation>
    <scope>NUCLEOTIDE SEQUENCE [LARGE SCALE GENOMIC DNA]</scope>
    <source>
        <strain evidence="1 4">NBRC 109624</strain>
    </source>
</reference>
<sequence>MSESLIDIIRTQLYDHHDEVKASLSELNQSKSLVINGPDDQLIDRGLNISFYRGQKQTVDAVYSILDAYQDETDFLKHYEEYAQGIAEDYTNTSKTFAQMDNPEDDFATLISYLYTLKGQKLIIDSINTLVASK</sequence>
<dbReference type="EMBL" id="BKAQ01000025">
    <property type="protein sequence ID" value="GEP83224.1"/>
    <property type="molecule type" value="Genomic_DNA"/>
</dbReference>
<dbReference type="AlphaFoldDB" id="A0A151A1U1"/>
<evidence type="ECO:0000313" key="3">
    <source>
        <dbReference type="Proteomes" id="UP000075418"/>
    </source>
</evidence>
<proteinExistence type="predicted"/>
<protein>
    <submittedName>
        <fullName evidence="2">Uncharacterized protein</fullName>
    </submittedName>
</protein>
<keyword evidence="4" id="KW-1185">Reference proteome</keyword>
<name>A0A151A1U1_9STAP</name>
<dbReference type="Proteomes" id="UP000075418">
    <property type="component" value="Unassembled WGS sequence"/>
</dbReference>
<dbReference type="KEGG" id="skl:C7J89_04345"/>
<evidence type="ECO:0000313" key="1">
    <source>
        <dbReference type="EMBL" id="GEP83224.1"/>
    </source>
</evidence>
<gene>
    <name evidence="2" type="ORF">A0131_00760</name>
    <name evidence="1" type="ORF">SKL01_24020</name>
</gene>